<name>A0A2P0VNB3_9VIRU</name>
<sequence>MRHVKLCLSCGKRYSLDKSDLMPPLLCEMCFVIFYAWDLYANVCDHSGEHETSEEKKNKVREINKEMTDVLNTNPCRVTENEQTLS</sequence>
<reference evidence="1" key="1">
    <citation type="journal article" date="2018" name="Virology">
        <title>A giant virus infecting green algae encodes key fermentation genes.</title>
        <authorList>
            <person name="Schvarcz C.R."/>
            <person name="Steward G.F."/>
        </authorList>
    </citation>
    <scope>NUCLEOTIDE SEQUENCE [LARGE SCALE GENOMIC DNA]</scope>
</reference>
<organism evidence="1">
    <name type="scientific">Tetraselmis virus 1</name>
    <dbReference type="NCBI Taxonomy" id="2060617"/>
    <lineage>
        <taxon>Viruses</taxon>
        <taxon>Varidnaviria</taxon>
        <taxon>Bamfordvirae</taxon>
        <taxon>Nucleocytoviricota</taxon>
        <taxon>Megaviricetes</taxon>
        <taxon>Imitervirales</taxon>
        <taxon>Allomimiviridae</taxon>
        <taxon>Oceanusvirus</taxon>
        <taxon>Oceanusvirus kaneohense</taxon>
    </lineage>
</organism>
<accession>A0A2P0VNB3</accession>
<dbReference type="Proteomes" id="UP000244773">
    <property type="component" value="Segment"/>
</dbReference>
<evidence type="ECO:0000313" key="2">
    <source>
        <dbReference type="Proteomes" id="UP000244773"/>
    </source>
</evidence>
<keyword evidence="2" id="KW-1185">Reference proteome</keyword>
<protein>
    <submittedName>
        <fullName evidence="1">Uncharacterized protein</fullName>
    </submittedName>
</protein>
<proteinExistence type="predicted"/>
<gene>
    <name evidence="1" type="ORF">TetV_281</name>
</gene>
<evidence type="ECO:0000313" key="1">
    <source>
        <dbReference type="EMBL" id="AUF82373.1"/>
    </source>
</evidence>
<dbReference type="EMBL" id="KY322437">
    <property type="protein sequence ID" value="AUF82373.1"/>
    <property type="molecule type" value="Genomic_DNA"/>
</dbReference>